<dbReference type="EMBL" id="JAINUF010000001">
    <property type="protein sequence ID" value="KAJ8380451.1"/>
    <property type="molecule type" value="Genomic_DNA"/>
</dbReference>
<proteinExistence type="predicted"/>
<reference evidence="1" key="1">
    <citation type="journal article" date="2023" name="Science">
        <title>Genome structures resolve the early diversification of teleost fishes.</title>
        <authorList>
            <person name="Parey E."/>
            <person name="Louis A."/>
            <person name="Montfort J."/>
            <person name="Bouchez O."/>
            <person name="Roques C."/>
            <person name="Iampietro C."/>
            <person name="Lluch J."/>
            <person name="Castinel A."/>
            <person name="Donnadieu C."/>
            <person name="Desvignes T."/>
            <person name="Floi Bucao C."/>
            <person name="Jouanno E."/>
            <person name="Wen M."/>
            <person name="Mejri S."/>
            <person name="Dirks R."/>
            <person name="Jansen H."/>
            <person name="Henkel C."/>
            <person name="Chen W.J."/>
            <person name="Zahm M."/>
            <person name="Cabau C."/>
            <person name="Klopp C."/>
            <person name="Thompson A.W."/>
            <person name="Robinson-Rechavi M."/>
            <person name="Braasch I."/>
            <person name="Lecointre G."/>
            <person name="Bobe J."/>
            <person name="Postlethwait J.H."/>
            <person name="Berthelot C."/>
            <person name="Roest Crollius H."/>
            <person name="Guiguen Y."/>
        </authorList>
    </citation>
    <scope>NUCLEOTIDE SEQUENCE</scope>
    <source>
        <strain evidence="1">WJC10195</strain>
    </source>
</reference>
<accession>A0A9Q1GBE7</accession>
<dbReference type="Proteomes" id="UP001152622">
    <property type="component" value="Chromosome 1"/>
</dbReference>
<comment type="caution">
    <text evidence="1">The sequence shown here is derived from an EMBL/GenBank/DDBJ whole genome shotgun (WGS) entry which is preliminary data.</text>
</comment>
<evidence type="ECO:0000313" key="1">
    <source>
        <dbReference type="EMBL" id="KAJ8380451.1"/>
    </source>
</evidence>
<dbReference type="AlphaFoldDB" id="A0A9Q1GBE7"/>
<evidence type="ECO:0000313" key="2">
    <source>
        <dbReference type="Proteomes" id="UP001152622"/>
    </source>
</evidence>
<organism evidence="1 2">
    <name type="scientific">Synaphobranchus kaupii</name>
    <name type="common">Kaup's arrowtooth eel</name>
    <dbReference type="NCBI Taxonomy" id="118154"/>
    <lineage>
        <taxon>Eukaryota</taxon>
        <taxon>Metazoa</taxon>
        <taxon>Chordata</taxon>
        <taxon>Craniata</taxon>
        <taxon>Vertebrata</taxon>
        <taxon>Euteleostomi</taxon>
        <taxon>Actinopterygii</taxon>
        <taxon>Neopterygii</taxon>
        <taxon>Teleostei</taxon>
        <taxon>Anguilliformes</taxon>
        <taxon>Synaphobranchidae</taxon>
        <taxon>Synaphobranchus</taxon>
    </lineage>
</organism>
<gene>
    <name evidence="1" type="ORF">SKAU_G00012290</name>
</gene>
<protein>
    <submittedName>
        <fullName evidence="1">Uncharacterized protein</fullName>
    </submittedName>
</protein>
<sequence>MKQRQLKLLLRRPWHALWFNTRCMDNMSPVRMTVGLRNRPPIMGPLCTCRHLGTRPLKVPQS</sequence>
<name>A0A9Q1GBE7_SYNKA</name>
<keyword evidence="2" id="KW-1185">Reference proteome</keyword>